<keyword evidence="4" id="KW-1185">Reference proteome</keyword>
<evidence type="ECO:0000256" key="1">
    <source>
        <dbReference type="SAM" id="MobiDB-lite"/>
    </source>
</evidence>
<organism evidence="3 4">
    <name type="scientific">Streptomyces ziwulingensis</name>
    <dbReference type="NCBI Taxonomy" id="1045501"/>
    <lineage>
        <taxon>Bacteria</taxon>
        <taxon>Bacillati</taxon>
        <taxon>Actinomycetota</taxon>
        <taxon>Actinomycetes</taxon>
        <taxon>Kitasatosporales</taxon>
        <taxon>Streptomycetaceae</taxon>
        <taxon>Streptomyces</taxon>
    </lineage>
</organism>
<dbReference type="GO" id="GO:0016853">
    <property type="term" value="F:isomerase activity"/>
    <property type="evidence" value="ECO:0007669"/>
    <property type="project" value="UniProtKB-KW"/>
</dbReference>
<sequence length="308" mass="32239">MTSPAGRLRYAYNTNGMTSHRLEDALALLADTGYDGVALTVDVAHHDPFAPHLAARTAALACRLDRLGLGSTVESGARFLLDPRHKHEPTLVTADPAGRARRLAFLRLCVDIAADLGSEAVSFWAGVPARGTDTSAGGTAWGHLVAGVRALTAYAARQGVVAAFEPEPGMLVQDCADWSRLAAHVPGLRLALDTGHCLVSGELTPREAVERHAGDLGAVAVEDMPYGRHEHRAPGEGDMDLPAVLGALRAVRYGGLVSLELSRDAHRADTLTGTALEALRAAERAGAGRPPSPPGTDGTDVPQGARTR</sequence>
<evidence type="ECO:0000313" key="3">
    <source>
        <dbReference type="EMBL" id="GAA4826251.1"/>
    </source>
</evidence>
<evidence type="ECO:0000313" key="4">
    <source>
        <dbReference type="Proteomes" id="UP001501265"/>
    </source>
</evidence>
<keyword evidence="3" id="KW-0413">Isomerase</keyword>
<dbReference type="Gene3D" id="3.20.20.150">
    <property type="entry name" value="Divalent-metal-dependent TIM barrel enzymes"/>
    <property type="match status" value="1"/>
</dbReference>
<dbReference type="SUPFAM" id="SSF51658">
    <property type="entry name" value="Xylose isomerase-like"/>
    <property type="match status" value="1"/>
</dbReference>
<name>A0ABP9D835_9ACTN</name>
<feature type="compositionally biased region" description="Low complexity" evidence="1">
    <location>
        <begin position="279"/>
        <end position="289"/>
    </location>
</feature>
<dbReference type="Proteomes" id="UP001501265">
    <property type="component" value="Unassembled WGS sequence"/>
</dbReference>
<dbReference type="InterPro" id="IPR050312">
    <property type="entry name" value="IolE/XylAMocC-like"/>
</dbReference>
<dbReference type="EMBL" id="BAABIG010000100">
    <property type="protein sequence ID" value="GAA4826251.1"/>
    <property type="molecule type" value="Genomic_DNA"/>
</dbReference>
<comment type="caution">
    <text evidence="3">The sequence shown here is derived from an EMBL/GenBank/DDBJ whole genome shotgun (WGS) entry which is preliminary data.</text>
</comment>
<feature type="region of interest" description="Disordered" evidence="1">
    <location>
        <begin position="279"/>
        <end position="308"/>
    </location>
</feature>
<reference evidence="4" key="1">
    <citation type="journal article" date="2019" name="Int. J. Syst. Evol. Microbiol.">
        <title>The Global Catalogue of Microorganisms (GCM) 10K type strain sequencing project: providing services to taxonomists for standard genome sequencing and annotation.</title>
        <authorList>
            <consortium name="The Broad Institute Genomics Platform"/>
            <consortium name="The Broad Institute Genome Sequencing Center for Infectious Disease"/>
            <person name="Wu L."/>
            <person name="Ma J."/>
        </authorList>
    </citation>
    <scope>NUCLEOTIDE SEQUENCE [LARGE SCALE GENOMIC DNA]</scope>
    <source>
        <strain evidence="4">JCM 18081</strain>
    </source>
</reference>
<dbReference type="RefSeq" id="WP_345624778.1">
    <property type="nucleotide sequence ID" value="NZ_BAABIG010000100.1"/>
</dbReference>
<dbReference type="InterPro" id="IPR036237">
    <property type="entry name" value="Xyl_isomerase-like_sf"/>
</dbReference>
<accession>A0ABP9D835</accession>
<gene>
    <name evidence="3" type="ORF">GCM10023220_70270</name>
</gene>
<proteinExistence type="predicted"/>
<feature type="domain" description="Xylose isomerase-like TIM barrel" evidence="2">
    <location>
        <begin position="26"/>
        <end position="281"/>
    </location>
</feature>
<dbReference type="PANTHER" id="PTHR12110:SF52">
    <property type="entry name" value="XYLOSE ISOMERASE"/>
    <property type="match status" value="1"/>
</dbReference>
<dbReference type="PANTHER" id="PTHR12110">
    <property type="entry name" value="HYDROXYPYRUVATE ISOMERASE"/>
    <property type="match status" value="1"/>
</dbReference>
<dbReference type="InterPro" id="IPR013022">
    <property type="entry name" value="Xyl_isomerase-like_TIM-brl"/>
</dbReference>
<protein>
    <submittedName>
        <fullName evidence="3">Sugar phosphate isomerase/epimerase</fullName>
    </submittedName>
</protein>
<evidence type="ECO:0000259" key="2">
    <source>
        <dbReference type="Pfam" id="PF01261"/>
    </source>
</evidence>
<dbReference type="Pfam" id="PF01261">
    <property type="entry name" value="AP_endonuc_2"/>
    <property type="match status" value="1"/>
</dbReference>